<gene>
    <name evidence="10" type="ORF">QQF64_006949</name>
</gene>
<evidence type="ECO:0000256" key="6">
    <source>
        <dbReference type="ARBA" id="ARBA00022816"/>
    </source>
</evidence>
<name>A0ABR3MCC9_9TELE</name>
<keyword evidence="7" id="KW-0539">Nucleus</keyword>
<dbReference type="PANTHER" id="PTHR10662:SF22">
    <property type="entry name" value="NUCLEAR RNA EXPORT FACTOR 1"/>
    <property type="match status" value="1"/>
</dbReference>
<comment type="similarity">
    <text evidence="2">Belongs to the NXF family.</text>
</comment>
<reference evidence="10 11" key="1">
    <citation type="submission" date="2023-09" db="EMBL/GenBank/DDBJ databases">
        <authorList>
            <person name="Wang M."/>
        </authorList>
    </citation>
    <scope>NUCLEOTIDE SEQUENCE [LARGE SCALE GENOMIC DNA]</scope>
    <source>
        <strain evidence="10">GT-2023</strain>
        <tissue evidence="10">Liver</tissue>
    </source>
</reference>
<dbReference type="PANTHER" id="PTHR10662">
    <property type="entry name" value="NUCLEAR RNA EXPORT FACTOR"/>
    <property type="match status" value="1"/>
</dbReference>
<dbReference type="InterPro" id="IPR057125">
    <property type="entry name" value="NXF1/2/3/5-like_LRR"/>
</dbReference>
<evidence type="ECO:0000256" key="7">
    <source>
        <dbReference type="ARBA" id="ARBA00023242"/>
    </source>
</evidence>
<evidence type="ECO:0008006" key="12">
    <source>
        <dbReference type="Google" id="ProtNLM"/>
    </source>
</evidence>
<dbReference type="EMBL" id="JAYMGO010000014">
    <property type="protein sequence ID" value="KAL1261684.1"/>
    <property type="molecule type" value="Genomic_DNA"/>
</dbReference>
<dbReference type="InterPro" id="IPR032710">
    <property type="entry name" value="NTF2-like_dom_sf"/>
</dbReference>
<keyword evidence="3" id="KW-0813">Transport</keyword>
<dbReference type="InterPro" id="IPR018222">
    <property type="entry name" value="Nuclear_transport_factor_2_euk"/>
</dbReference>
<comment type="subcellular location">
    <subcellularLocation>
        <location evidence="1">Nucleus</location>
        <location evidence="1">Nucleoplasm</location>
    </subcellularLocation>
</comment>
<dbReference type="InterPro" id="IPR035979">
    <property type="entry name" value="RBD_domain_sf"/>
</dbReference>
<evidence type="ECO:0000256" key="2">
    <source>
        <dbReference type="ARBA" id="ARBA00009285"/>
    </source>
</evidence>
<evidence type="ECO:0000256" key="1">
    <source>
        <dbReference type="ARBA" id="ARBA00004642"/>
    </source>
</evidence>
<dbReference type="Proteomes" id="UP001558613">
    <property type="component" value="Unassembled WGS sequence"/>
</dbReference>
<dbReference type="SUPFAM" id="SSF54427">
    <property type="entry name" value="NTF2-like"/>
    <property type="match status" value="1"/>
</dbReference>
<dbReference type="InterPro" id="IPR012677">
    <property type="entry name" value="Nucleotide-bd_a/b_plait_sf"/>
</dbReference>
<dbReference type="Gene3D" id="1.10.8.10">
    <property type="entry name" value="DNA helicase RuvA subunit, C-terminal domain"/>
    <property type="match status" value="1"/>
</dbReference>
<keyword evidence="11" id="KW-1185">Reference proteome</keyword>
<organism evidence="10 11">
    <name type="scientific">Cirrhinus molitorella</name>
    <name type="common">mud carp</name>
    <dbReference type="NCBI Taxonomy" id="172907"/>
    <lineage>
        <taxon>Eukaryota</taxon>
        <taxon>Metazoa</taxon>
        <taxon>Chordata</taxon>
        <taxon>Craniata</taxon>
        <taxon>Vertebrata</taxon>
        <taxon>Euteleostomi</taxon>
        <taxon>Actinopterygii</taxon>
        <taxon>Neopterygii</taxon>
        <taxon>Teleostei</taxon>
        <taxon>Ostariophysi</taxon>
        <taxon>Cypriniformes</taxon>
        <taxon>Cyprinidae</taxon>
        <taxon>Labeoninae</taxon>
        <taxon>Labeonini</taxon>
        <taxon>Cirrhinus</taxon>
    </lineage>
</organism>
<dbReference type="Pfam" id="PF22602">
    <property type="entry name" value="NXF_NTF2"/>
    <property type="match status" value="1"/>
</dbReference>
<dbReference type="InterPro" id="IPR005637">
    <property type="entry name" value="TAP_C_dom"/>
</dbReference>
<evidence type="ECO:0000256" key="3">
    <source>
        <dbReference type="ARBA" id="ARBA00022448"/>
    </source>
</evidence>
<proteinExistence type="inferred from homology"/>
<evidence type="ECO:0000259" key="8">
    <source>
        <dbReference type="PROSITE" id="PS50177"/>
    </source>
</evidence>
<dbReference type="PROSITE" id="PS50177">
    <property type="entry name" value="NTF2_DOMAIN"/>
    <property type="match status" value="1"/>
</dbReference>
<dbReference type="Gene3D" id="3.10.450.50">
    <property type="match status" value="1"/>
</dbReference>
<dbReference type="Pfam" id="PF24048">
    <property type="entry name" value="LRR_NXF1-5"/>
    <property type="match status" value="1"/>
</dbReference>
<dbReference type="SUPFAM" id="SSF54928">
    <property type="entry name" value="RNA-binding domain, RBD"/>
    <property type="match status" value="1"/>
</dbReference>
<evidence type="ECO:0000256" key="4">
    <source>
        <dbReference type="ARBA" id="ARBA00022614"/>
    </source>
</evidence>
<feature type="domain" description="TAP-C" evidence="9">
    <location>
        <begin position="667"/>
        <end position="721"/>
    </location>
</feature>
<evidence type="ECO:0000256" key="5">
    <source>
        <dbReference type="ARBA" id="ARBA00022737"/>
    </source>
</evidence>
<dbReference type="InterPro" id="IPR001611">
    <property type="entry name" value="Leu-rich_rpt"/>
</dbReference>
<keyword evidence="5" id="KW-0677">Repeat</keyword>
<dbReference type="SUPFAM" id="SSF46934">
    <property type="entry name" value="UBA-like"/>
    <property type="match status" value="1"/>
</dbReference>
<sequence length="721" mass="82523">MFSTQDEVHLRVEQKEQLHAVARKPPKRRKMTRYREWYPNLSVITRVCSSSSDPSGSAVVREVWSTESSFTDHDGHWLGVRQGWKSIKASLHSDSVNLQHRGAASGRFGPGPRSKFQDSIDVSVMGSQYGMSQQRFIPYGRSSRRAEGRIDKIKGGKAHRFEGEDAGGKDWFKITIPYGTKYDKKWLLTSLQNLCPIAFIPLHYFTEGHKVHFYVEDAAAANALCKLTRRVTDSEGNRVVVLMNCCSSPPFLQSELKPQDLEHLKHCMSKRFDASQKSLDLNSIRSDPDLVSHNIEMILNRKNCMQAVVKIIRENIPELLWLNLSNNKLCKLDEIAELVNAAPNLQSLNLSHNELKSERELEKVKEFRLVELWLDRNPLCDDFKDQTTYIRLLFLARVEGWISNDWKEPTLSAEGLLQRAYSETARCSSEKILQVPQIIWFFSAVRERFPRILRLDGHVLPPPICFEVETRTNIPPLKGSCFVSNEIQGLIQRFLQHYYCVYDSGDRQPLLEAYHDGACFSLSLPSINHPSRCRLKDYHEHSRNMKNIKDPSTRFHLLKRSRLTVVAFLNELPKTQHDVNSVTVDVNMYSRTLLAFTVSGVFKEADDKLRDRVRAFSRVFITIPAQNSGLCIVNDELYVRNATSEEIRCAFAAPAPSISPVLPTLTASQQEMLSAFSQKSEMNLEWSQKCLQDNAWDFRRAAQIFTELKAQGKIPDAAFIK</sequence>
<keyword evidence="4" id="KW-0433">Leucine-rich repeat</keyword>
<keyword evidence="6" id="KW-0509">mRNA transport</keyword>
<dbReference type="CDD" id="cd14342">
    <property type="entry name" value="UBA_TAP-C"/>
    <property type="match status" value="1"/>
</dbReference>
<dbReference type="InterPro" id="IPR009060">
    <property type="entry name" value="UBA-like_sf"/>
</dbReference>
<dbReference type="PROSITE" id="PS51281">
    <property type="entry name" value="TAP_C"/>
    <property type="match status" value="1"/>
</dbReference>
<dbReference type="SMART" id="SM00804">
    <property type="entry name" value="TAP_C"/>
    <property type="match status" value="1"/>
</dbReference>
<comment type="caution">
    <text evidence="10">The sequence shown here is derived from an EMBL/GenBank/DDBJ whole genome shotgun (WGS) entry which is preliminary data.</text>
</comment>
<dbReference type="InterPro" id="IPR030217">
    <property type="entry name" value="NXF_fam"/>
</dbReference>
<protein>
    <recommendedName>
        <fullName evidence="12">Nuclear RNA export factor 1</fullName>
    </recommendedName>
</protein>
<dbReference type="Pfam" id="PF03943">
    <property type="entry name" value="TAP_C"/>
    <property type="match status" value="1"/>
</dbReference>
<accession>A0ABR3MCC9</accession>
<dbReference type="Gene3D" id="3.30.70.330">
    <property type="match status" value="1"/>
</dbReference>
<dbReference type="SUPFAM" id="SSF52058">
    <property type="entry name" value="L domain-like"/>
    <property type="match status" value="1"/>
</dbReference>
<dbReference type="PROSITE" id="PS51450">
    <property type="entry name" value="LRR"/>
    <property type="match status" value="2"/>
</dbReference>
<dbReference type="InterPro" id="IPR015245">
    <property type="entry name" value="Tap_RNA-bd"/>
</dbReference>
<feature type="domain" description="NTF2" evidence="8">
    <location>
        <begin position="490"/>
        <end position="639"/>
    </location>
</feature>
<evidence type="ECO:0000313" key="11">
    <source>
        <dbReference type="Proteomes" id="UP001558613"/>
    </source>
</evidence>
<dbReference type="InterPro" id="IPR032675">
    <property type="entry name" value="LRR_dom_sf"/>
</dbReference>
<evidence type="ECO:0000259" key="9">
    <source>
        <dbReference type="PROSITE" id="PS51281"/>
    </source>
</evidence>
<evidence type="ECO:0000313" key="10">
    <source>
        <dbReference type="EMBL" id="KAL1261684.1"/>
    </source>
</evidence>
<dbReference type="InterPro" id="IPR002075">
    <property type="entry name" value="NTF2_dom"/>
</dbReference>
<dbReference type="Pfam" id="PF09162">
    <property type="entry name" value="Tap-RNA_bind"/>
    <property type="match status" value="1"/>
</dbReference>
<dbReference type="Gene3D" id="3.80.10.10">
    <property type="entry name" value="Ribonuclease Inhibitor"/>
    <property type="match status" value="1"/>
</dbReference>